<keyword evidence="2" id="KW-1185">Reference proteome</keyword>
<dbReference type="EMBL" id="CACVBM020000721">
    <property type="protein sequence ID" value="CAA7022707.1"/>
    <property type="molecule type" value="Genomic_DNA"/>
</dbReference>
<protein>
    <submittedName>
        <fullName evidence="1">Uncharacterized protein</fullName>
    </submittedName>
</protein>
<comment type="caution">
    <text evidence="1">The sequence shown here is derived from an EMBL/GenBank/DDBJ whole genome shotgun (WGS) entry which is preliminary data.</text>
</comment>
<sequence length="125" mass="14585">MKVTFTHYPRQSGRIQHLQALQLYVWLHPSVPHQNLGDYLNREYFPSAASFPISLPVKLEQQVAETSPWAWRCKVVVAGRFSASLNNRYGFDRDLIKLYDRLRASVRVYKKNKEIDGPEAATSWY</sequence>
<evidence type="ECO:0000313" key="1">
    <source>
        <dbReference type="EMBL" id="CAA7022707.1"/>
    </source>
</evidence>
<gene>
    <name evidence="1" type="ORF">MERR_LOCUS9942</name>
</gene>
<evidence type="ECO:0000313" key="2">
    <source>
        <dbReference type="Proteomes" id="UP000467841"/>
    </source>
</evidence>
<proteinExistence type="predicted"/>
<accession>A0A6D2I4U6</accession>
<organism evidence="1 2">
    <name type="scientific">Microthlaspi erraticum</name>
    <dbReference type="NCBI Taxonomy" id="1685480"/>
    <lineage>
        <taxon>Eukaryota</taxon>
        <taxon>Viridiplantae</taxon>
        <taxon>Streptophyta</taxon>
        <taxon>Embryophyta</taxon>
        <taxon>Tracheophyta</taxon>
        <taxon>Spermatophyta</taxon>
        <taxon>Magnoliopsida</taxon>
        <taxon>eudicotyledons</taxon>
        <taxon>Gunneridae</taxon>
        <taxon>Pentapetalae</taxon>
        <taxon>rosids</taxon>
        <taxon>malvids</taxon>
        <taxon>Brassicales</taxon>
        <taxon>Brassicaceae</taxon>
        <taxon>Coluteocarpeae</taxon>
        <taxon>Microthlaspi</taxon>
    </lineage>
</organism>
<name>A0A6D2I4U6_9BRAS</name>
<dbReference type="Proteomes" id="UP000467841">
    <property type="component" value="Unassembled WGS sequence"/>
</dbReference>
<reference evidence="1" key="1">
    <citation type="submission" date="2020-01" db="EMBL/GenBank/DDBJ databases">
        <authorList>
            <person name="Mishra B."/>
        </authorList>
    </citation>
    <scope>NUCLEOTIDE SEQUENCE [LARGE SCALE GENOMIC DNA]</scope>
</reference>
<dbReference type="AlphaFoldDB" id="A0A6D2I4U6"/>